<evidence type="ECO:0000313" key="1">
    <source>
        <dbReference type="EMBL" id="MFD2068412.1"/>
    </source>
</evidence>
<name>A0ABW4X2N5_9BACT</name>
<dbReference type="Proteomes" id="UP001597369">
    <property type="component" value="Unassembled WGS sequence"/>
</dbReference>
<organism evidence="1 2">
    <name type="scientific">Pontibacter silvestris</name>
    <dbReference type="NCBI Taxonomy" id="2305183"/>
    <lineage>
        <taxon>Bacteria</taxon>
        <taxon>Pseudomonadati</taxon>
        <taxon>Bacteroidota</taxon>
        <taxon>Cytophagia</taxon>
        <taxon>Cytophagales</taxon>
        <taxon>Hymenobacteraceae</taxon>
        <taxon>Pontibacter</taxon>
    </lineage>
</organism>
<sequence length="295" mass="32784">MHQLRHLILFLLISLAGCHSKPDAPQAPLTDHSHMIDTSAVANEEADTSGLYSIQDTTAVAEFVVDTTNLTPEPNNPIKILLEGLYHKEEVWKGAEDKQWFGLFDKNGSYELRPTSLKVEPAFDPAVDATRVTEEGSKLISGRQVVGADTSTMVFITGLTNIEPGTVDTAAFDKNVIPINKEAVLSFKGKEYRIEAFGDSTLLETGDYSYKNYGWRISGPKKGRLLKQVLSKDEEFQQSTYILYWAGDIDRDGIPDLIAELSNHYNTTRTALFLSSKAEKGKLYKKVAVFDTKSK</sequence>
<proteinExistence type="predicted"/>
<gene>
    <name evidence="1" type="ORF">ACFSKU_16095</name>
</gene>
<evidence type="ECO:0000313" key="2">
    <source>
        <dbReference type="Proteomes" id="UP001597369"/>
    </source>
</evidence>
<comment type="caution">
    <text evidence="1">The sequence shown here is derived from an EMBL/GenBank/DDBJ whole genome shotgun (WGS) entry which is preliminary data.</text>
</comment>
<reference evidence="2" key="1">
    <citation type="journal article" date="2019" name="Int. J. Syst. Evol. Microbiol.">
        <title>The Global Catalogue of Microorganisms (GCM) 10K type strain sequencing project: providing services to taxonomists for standard genome sequencing and annotation.</title>
        <authorList>
            <consortium name="The Broad Institute Genomics Platform"/>
            <consortium name="The Broad Institute Genome Sequencing Center for Infectious Disease"/>
            <person name="Wu L."/>
            <person name="Ma J."/>
        </authorList>
    </citation>
    <scope>NUCLEOTIDE SEQUENCE [LARGE SCALE GENOMIC DNA]</scope>
    <source>
        <strain evidence="2">JCM 16545</strain>
    </source>
</reference>
<dbReference type="PROSITE" id="PS51257">
    <property type="entry name" value="PROKAR_LIPOPROTEIN"/>
    <property type="match status" value="1"/>
</dbReference>
<dbReference type="RefSeq" id="WP_229959432.1">
    <property type="nucleotide sequence ID" value="NZ_JAJJWI010000005.1"/>
</dbReference>
<protein>
    <recommendedName>
        <fullName evidence="3">Lipoprotein</fullName>
    </recommendedName>
</protein>
<evidence type="ECO:0008006" key="3">
    <source>
        <dbReference type="Google" id="ProtNLM"/>
    </source>
</evidence>
<dbReference type="EMBL" id="JBHUHV010000053">
    <property type="protein sequence ID" value="MFD2068412.1"/>
    <property type="molecule type" value="Genomic_DNA"/>
</dbReference>
<accession>A0ABW4X2N5</accession>
<keyword evidence="2" id="KW-1185">Reference proteome</keyword>